<keyword evidence="2" id="KW-1185">Reference proteome</keyword>
<evidence type="ECO:0000313" key="2">
    <source>
        <dbReference type="Proteomes" id="UP001157502"/>
    </source>
</evidence>
<dbReference type="Proteomes" id="UP001157502">
    <property type="component" value="Chromosome 11"/>
</dbReference>
<comment type="caution">
    <text evidence="1">The sequence shown here is derived from an EMBL/GenBank/DDBJ whole genome shotgun (WGS) entry which is preliminary data.</text>
</comment>
<dbReference type="EMBL" id="CM055738">
    <property type="protein sequence ID" value="KAJ8004784.1"/>
    <property type="molecule type" value="Genomic_DNA"/>
</dbReference>
<name>A0ACC2GM18_DALPE</name>
<accession>A0ACC2GM18</accession>
<organism evidence="1 2">
    <name type="scientific">Dallia pectoralis</name>
    <name type="common">Alaska blackfish</name>
    <dbReference type="NCBI Taxonomy" id="75939"/>
    <lineage>
        <taxon>Eukaryota</taxon>
        <taxon>Metazoa</taxon>
        <taxon>Chordata</taxon>
        <taxon>Craniata</taxon>
        <taxon>Vertebrata</taxon>
        <taxon>Euteleostomi</taxon>
        <taxon>Actinopterygii</taxon>
        <taxon>Neopterygii</taxon>
        <taxon>Teleostei</taxon>
        <taxon>Protacanthopterygii</taxon>
        <taxon>Esociformes</taxon>
        <taxon>Umbridae</taxon>
        <taxon>Dallia</taxon>
    </lineage>
</organism>
<evidence type="ECO:0000313" key="1">
    <source>
        <dbReference type="EMBL" id="KAJ8004784.1"/>
    </source>
</evidence>
<protein>
    <submittedName>
        <fullName evidence="1">Uncharacterized protein</fullName>
    </submittedName>
</protein>
<proteinExistence type="predicted"/>
<gene>
    <name evidence="1" type="ORF">DPEC_G00139910</name>
</gene>
<sequence>MLRKFNKQVFYLPELLVSVLLTVVITEQSQEPTEQRWVRTKGTCMCSGPGAGMTEACWNEGNRAWAFLY</sequence>
<reference evidence="1" key="1">
    <citation type="submission" date="2021-05" db="EMBL/GenBank/DDBJ databases">
        <authorList>
            <person name="Pan Q."/>
            <person name="Jouanno E."/>
            <person name="Zahm M."/>
            <person name="Klopp C."/>
            <person name="Cabau C."/>
            <person name="Louis A."/>
            <person name="Berthelot C."/>
            <person name="Parey E."/>
            <person name="Roest Crollius H."/>
            <person name="Montfort J."/>
            <person name="Robinson-Rechavi M."/>
            <person name="Bouchez O."/>
            <person name="Lampietro C."/>
            <person name="Lopez Roques C."/>
            <person name="Donnadieu C."/>
            <person name="Postlethwait J."/>
            <person name="Bobe J."/>
            <person name="Dillon D."/>
            <person name="Chandos A."/>
            <person name="von Hippel F."/>
            <person name="Guiguen Y."/>
        </authorList>
    </citation>
    <scope>NUCLEOTIDE SEQUENCE</scope>
    <source>
        <strain evidence="1">YG-Jan2019</strain>
    </source>
</reference>